<dbReference type="GO" id="GO:0000139">
    <property type="term" value="C:Golgi membrane"/>
    <property type="evidence" value="ECO:0007669"/>
    <property type="project" value="TreeGrafter"/>
</dbReference>
<dbReference type="EMBL" id="CVQH01000259">
    <property type="protein sequence ID" value="CRJ84057.1"/>
    <property type="molecule type" value="Genomic_DNA"/>
</dbReference>
<keyword evidence="3" id="KW-0863">Zinc-finger</keyword>
<accession>A0A0G4KDJ8</accession>
<keyword evidence="1" id="KW-0343">GTPase activation</keyword>
<evidence type="ECO:0000313" key="6">
    <source>
        <dbReference type="EMBL" id="CRJ84057.1"/>
    </source>
</evidence>
<dbReference type="GO" id="GO:0032012">
    <property type="term" value="P:regulation of ARF protein signal transduction"/>
    <property type="evidence" value="ECO:0007669"/>
    <property type="project" value="TreeGrafter"/>
</dbReference>
<evidence type="ECO:0000256" key="4">
    <source>
        <dbReference type="ARBA" id="ARBA00022833"/>
    </source>
</evidence>
<dbReference type="PRINTS" id="PR00099">
    <property type="entry name" value="CPSGATASE"/>
</dbReference>
<dbReference type="Gene3D" id="3.40.50.880">
    <property type="match status" value="1"/>
</dbReference>
<reference evidence="6 7" key="1">
    <citation type="submission" date="2015-05" db="EMBL/GenBank/DDBJ databases">
        <authorList>
            <person name="Wang D.B."/>
            <person name="Wang M."/>
        </authorList>
    </citation>
    <scope>NUCLEOTIDE SEQUENCE [LARGE SCALE GENOMIC DNA]</scope>
    <source>
        <strain evidence="6">VL1</strain>
    </source>
</reference>
<keyword evidence="4" id="KW-0862">Zinc</keyword>
<dbReference type="Proteomes" id="UP000044602">
    <property type="component" value="Unassembled WGS sequence"/>
</dbReference>
<evidence type="ECO:0000313" key="7">
    <source>
        <dbReference type="Proteomes" id="UP000044602"/>
    </source>
</evidence>
<evidence type="ECO:0000256" key="2">
    <source>
        <dbReference type="ARBA" id="ARBA00022723"/>
    </source>
</evidence>
<dbReference type="PANTHER" id="PTHR46395:SF1">
    <property type="entry name" value="ADP-RIBOSYLATION FACTOR GTPASE-ACTIVATING PROTEIN 1"/>
    <property type="match status" value="1"/>
</dbReference>
<evidence type="ECO:0000256" key="1">
    <source>
        <dbReference type="ARBA" id="ARBA00022468"/>
    </source>
</evidence>
<dbReference type="GO" id="GO:0030100">
    <property type="term" value="P:regulation of endocytosis"/>
    <property type="evidence" value="ECO:0007669"/>
    <property type="project" value="TreeGrafter"/>
</dbReference>
<dbReference type="GO" id="GO:0008270">
    <property type="term" value="F:zinc ion binding"/>
    <property type="evidence" value="ECO:0007669"/>
    <property type="project" value="UniProtKB-KW"/>
</dbReference>
<dbReference type="CDD" id="cd01744">
    <property type="entry name" value="GATase1_CPSase"/>
    <property type="match status" value="1"/>
</dbReference>
<dbReference type="GO" id="GO:0005096">
    <property type="term" value="F:GTPase activator activity"/>
    <property type="evidence" value="ECO:0007669"/>
    <property type="project" value="UniProtKB-KW"/>
</dbReference>
<dbReference type="PANTHER" id="PTHR46395">
    <property type="entry name" value="ADP-RIBOSYLATION FACTOR GTPASE-ACTIVATING PROTEIN 1"/>
    <property type="match status" value="1"/>
</dbReference>
<keyword evidence="2" id="KW-0479">Metal-binding</keyword>
<name>A0A0G4KDJ8_VERLO</name>
<dbReference type="PRINTS" id="PR00096">
    <property type="entry name" value="GATASE"/>
</dbReference>
<keyword evidence="7" id="KW-1185">Reference proteome</keyword>
<dbReference type="InterPro" id="IPR017926">
    <property type="entry name" value="GATASE"/>
</dbReference>
<organism evidence="6 7">
    <name type="scientific">Verticillium longisporum</name>
    <name type="common">Verticillium dahliae var. longisporum</name>
    <dbReference type="NCBI Taxonomy" id="100787"/>
    <lineage>
        <taxon>Eukaryota</taxon>
        <taxon>Fungi</taxon>
        <taxon>Dikarya</taxon>
        <taxon>Ascomycota</taxon>
        <taxon>Pezizomycotina</taxon>
        <taxon>Sordariomycetes</taxon>
        <taxon>Hypocreomycetidae</taxon>
        <taxon>Glomerellales</taxon>
        <taxon>Plectosphaerellaceae</taxon>
        <taxon>Verticillium</taxon>
    </lineage>
</organism>
<gene>
    <name evidence="6" type="ORF">BN1708_016990</name>
</gene>
<proteinExistence type="predicted"/>
<feature type="domain" description="Glutamine amidotransferase" evidence="5">
    <location>
        <begin position="75"/>
        <end position="191"/>
    </location>
</feature>
<dbReference type="STRING" id="100787.A0A0G4KDJ8"/>
<protein>
    <recommendedName>
        <fullName evidence="5">Glutamine amidotransferase domain-containing protein</fullName>
    </recommendedName>
</protein>
<dbReference type="AlphaFoldDB" id="A0A0G4KDJ8"/>
<dbReference type="SUPFAM" id="SSF52317">
    <property type="entry name" value="Class I glutamine amidotransferase-like"/>
    <property type="match status" value="1"/>
</dbReference>
<evidence type="ECO:0000256" key="3">
    <source>
        <dbReference type="ARBA" id="ARBA00022771"/>
    </source>
</evidence>
<dbReference type="Pfam" id="PF00117">
    <property type="entry name" value="GATase"/>
    <property type="match status" value="1"/>
</dbReference>
<evidence type="ECO:0000259" key="5">
    <source>
        <dbReference type="Pfam" id="PF00117"/>
    </source>
</evidence>
<sequence>MDAFKQIEIERMRLGGNENWKTFFEQHEDTKMRGVTWDDATIAERYSGEVGEEWKERLSAKAEGKEYETIYNLGRLMETSSVPIMGICLGHQLLALATGARTIKLKYGNRAHNIPALDLTTGQCHITSQNHGYAVDSSTLPSDFKEYFVNLNDGSNEGMMHKTRPIFSTQFHPEAKGGPMDSSYLFDKYLQSVQLFKDNQKVYRDNRPTQLMLDILSHERVGVEPVSLASAA</sequence>
<dbReference type="InterPro" id="IPR029062">
    <property type="entry name" value="Class_I_gatase-like"/>
</dbReference>
<dbReference type="PROSITE" id="PS51273">
    <property type="entry name" value="GATASE_TYPE_1"/>
    <property type="match status" value="1"/>
</dbReference>
<dbReference type="InterPro" id="IPR035686">
    <property type="entry name" value="CPSase_GATase1"/>
</dbReference>